<proteinExistence type="predicted"/>
<keyword evidence="1" id="KW-0812">Transmembrane</keyword>
<sequence>MAFYAVPEPEIDKSRSSFYAHRVWKLSGEKWITSAPIVRSHCSHVVFIHIEWIKLQIFLSLARLAFALVSTVKMAEVTDFQVFAQKYKPIFTTGLALSAATDILIASILCYFLRVQRDGLRSTKQMIDTIIVITINNGALTCAAAVAALVCWVSMSNSLVYMGLHFCIGKLYANSLLATLNMRNWLRYRKTPATSGSHPHSDQVIAFSDDPRNKIHTDAAVRRYISDPQMSPTPAAIAAARVSI</sequence>
<dbReference type="OrthoDB" id="3206554at2759"/>
<keyword evidence="1" id="KW-1133">Transmembrane helix</keyword>
<dbReference type="InterPro" id="IPR045339">
    <property type="entry name" value="DUF6534"/>
</dbReference>
<dbReference type="Proteomes" id="UP000298061">
    <property type="component" value="Unassembled WGS sequence"/>
</dbReference>
<feature type="transmembrane region" description="Helical" evidence="1">
    <location>
        <begin position="127"/>
        <end position="155"/>
    </location>
</feature>
<feature type="transmembrane region" description="Helical" evidence="1">
    <location>
        <begin position="95"/>
        <end position="115"/>
    </location>
</feature>
<name>A0A4Y9ZTI0_9AGAM</name>
<gene>
    <name evidence="3" type="ORF">EWM64_g6881</name>
</gene>
<evidence type="ECO:0000259" key="2">
    <source>
        <dbReference type="Pfam" id="PF20152"/>
    </source>
</evidence>
<evidence type="ECO:0000256" key="1">
    <source>
        <dbReference type="SAM" id="Phobius"/>
    </source>
</evidence>
<evidence type="ECO:0000313" key="3">
    <source>
        <dbReference type="EMBL" id="TFY77131.1"/>
    </source>
</evidence>
<dbReference type="STRING" id="135208.A0A4Y9ZTI0"/>
<dbReference type="PANTHER" id="PTHR40465:SF1">
    <property type="entry name" value="DUF6534 DOMAIN-CONTAINING PROTEIN"/>
    <property type="match status" value="1"/>
</dbReference>
<reference evidence="3 4" key="1">
    <citation type="submission" date="2019-02" db="EMBL/GenBank/DDBJ databases">
        <title>Genome sequencing of the rare red list fungi Hericium alpestre (H. flagellum).</title>
        <authorList>
            <person name="Buettner E."/>
            <person name="Kellner H."/>
        </authorList>
    </citation>
    <scope>NUCLEOTIDE SEQUENCE [LARGE SCALE GENOMIC DNA]</scope>
    <source>
        <strain evidence="3 4">DSM 108284</strain>
    </source>
</reference>
<dbReference type="AlphaFoldDB" id="A0A4Y9ZTI0"/>
<dbReference type="PANTHER" id="PTHR40465">
    <property type="entry name" value="CHROMOSOME 1, WHOLE GENOME SHOTGUN SEQUENCE"/>
    <property type="match status" value="1"/>
</dbReference>
<feature type="domain" description="DUF6534" evidence="2">
    <location>
        <begin position="98"/>
        <end position="184"/>
    </location>
</feature>
<dbReference type="Pfam" id="PF20152">
    <property type="entry name" value="DUF6534"/>
    <property type="match status" value="1"/>
</dbReference>
<comment type="caution">
    <text evidence="3">The sequence shown here is derived from an EMBL/GenBank/DDBJ whole genome shotgun (WGS) entry which is preliminary data.</text>
</comment>
<evidence type="ECO:0000313" key="4">
    <source>
        <dbReference type="Proteomes" id="UP000298061"/>
    </source>
</evidence>
<dbReference type="EMBL" id="SFCI01000996">
    <property type="protein sequence ID" value="TFY77131.1"/>
    <property type="molecule type" value="Genomic_DNA"/>
</dbReference>
<protein>
    <recommendedName>
        <fullName evidence="2">DUF6534 domain-containing protein</fullName>
    </recommendedName>
</protein>
<organism evidence="3 4">
    <name type="scientific">Hericium alpestre</name>
    <dbReference type="NCBI Taxonomy" id="135208"/>
    <lineage>
        <taxon>Eukaryota</taxon>
        <taxon>Fungi</taxon>
        <taxon>Dikarya</taxon>
        <taxon>Basidiomycota</taxon>
        <taxon>Agaricomycotina</taxon>
        <taxon>Agaricomycetes</taxon>
        <taxon>Russulales</taxon>
        <taxon>Hericiaceae</taxon>
        <taxon>Hericium</taxon>
    </lineage>
</organism>
<keyword evidence="4" id="KW-1185">Reference proteome</keyword>
<feature type="transmembrane region" description="Helical" evidence="1">
    <location>
        <begin position="161"/>
        <end position="180"/>
    </location>
</feature>
<keyword evidence="1" id="KW-0472">Membrane</keyword>
<accession>A0A4Y9ZTI0</accession>